<evidence type="ECO:0000259" key="17">
    <source>
        <dbReference type="Pfam" id="PF22461"/>
    </source>
</evidence>
<dbReference type="PANTHER" id="PTHR33619:SF3">
    <property type="entry name" value="POLYSACCHARIDE EXPORT PROTEIN GFCE-RELATED"/>
    <property type="match status" value="1"/>
</dbReference>
<feature type="chain" id="PRO_5037296878" evidence="15">
    <location>
        <begin position="23"/>
        <end position="259"/>
    </location>
</feature>
<dbReference type="GO" id="GO:0015159">
    <property type="term" value="F:polysaccharide transmembrane transporter activity"/>
    <property type="evidence" value="ECO:0007669"/>
    <property type="project" value="InterPro"/>
</dbReference>
<dbReference type="InterPro" id="IPR049712">
    <property type="entry name" value="Poly_export"/>
</dbReference>
<feature type="domain" description="SLBB" evidence="17">
    <location>
        <begin position="142"/>
        <end position="221"/>
    </location>
</feature>
<dbReference type="GO" id="GO:0046930">
    <property type="term" value="C:pore complex"/>
    <property type="evidence" value="ECO:0007669"/>
    <property type="project" value="UniProtKB-KW"/>
</dbReference>
<protein>
    <submittedName>
        <fullName evidence="18">Polysaccharide biosynthesis/export family protein</fullName>
    </submittedName>
</protein>
<evidence type="ECO:0000256" key="14">
    <source>
        <dbReference type="ARBA" id="ARBA00023288"/>
    </source>
</evidence>
<dbReference type="GO" id="GO:0006811">
    <property type="term" value="P:monoatomic ion transport"/>
    <property type="evidence" value="ECO:0007669"/>
    <property type="project" value="UniProtKB-KW"/>
</dbReference>
<comment type="caution">
    <text evidence="18">The sequence shown here is derived from an EMBL/GenBank/DDBJ whole genome shotgun (WGS) entry which is preliminary data.</text>
</comment>
<keyword evidence="13" id="KW-0998">Cell outer membrane</keyword>
<evidence type="ECO:0000256" key="12">
    <source>
        <dbReference type="ARBA" id="ARBA00023139"/>
    </source>
</evidence>
<evidence type="ECO:0000256" key="2">
    <source>
        <dbReference type="ARBA" id="ARBA00009450"/>
    </source>
</evidence>
<organism evidence="18 19">
    <name type="scientific">Mucilaginibacter segetis</name>
    <dbReference type="NCBI Taxonomy" id="2793071"/>
    <lineage>
        <taxon>Bacteria</taxon>
        <taxon>Pseudomonadati</taxon>
        <taxon>Bacteroidota</taxon>
        <taxon>Sphingobacteriia</taxon>
        <taxon>Sphingobacteriales</taxon>
        <taxon>Sphingobacteriaceae</taxon>
        <taxon>Mucilaginibacter</taxon>
    </lineage>
</organism>
<keyword evidence="12" id="KW-0564">Palmitate</keyword>
<name>A0A934ULR1_9SPHI</name>
<keyword evidence="10" id="KW-0626">Porin</keyword>
<sequence>MRTIFFLCIVSLMVLNSSCSYKQNQLLFQKNNIAMPNPSVESAPTDGESYHIKPQDVLHIRNLQDINYIVNEVPTDKGTGGGSGSEGQNFQVEDDGTVALPVIGHVAIAGLTRIEATKKIEDLYRKNLLKNPIIELKIVNLKVTILGEINQQGNFPLLKDRTTLVEIIGEAGGLTANANEKNIKIIRGTATNKKVTEIDLSNINSITDPNAILQNGDIIYIAQNKRAVRTDKLRDINTFIQPGLIILNTAVLIFTLSRL</sequence>
<reference evidence="18" key="1">
    <citation type="submission" date="2020-12" db="EMBL/GenBank/DDBJ databases">
        <title>Bacterial novel species Mucilaginibacter sp. SD-g isolated from soil.</title>
        <authorList>
            <person name="Jung H.-Y."/>
        </authorList>
    </citation>
    <scope>NUCLEOTIDE SEQUENCE</scope>
    <source>
        <strain evidence="18">SD-g</strain>
    </source>
</reference>
<dbReference type="GO" id="GO:0009279">
    <property type="term" value="C:cell outer membrane"/>
    <property type="evidence" value="ECO:0007669"/>
    <property type="project" value="UniProtKB-SubCell"/>
</dbReference>
<comment type="subcellular location">
    <subcellularLocation>
        <location evidence="1">Cell outer membrane</location>
        <topology evidence="1">Multi-pass membrane protein</topology>
    </subcellularLocation>
</comment>
<keyword evidence="9" id="KW-0406">Ion transport</keyword>
<dbReference type="Gene3D" id="3.10.560.10">
    <property type="entry name" value="Outer membrane lipoprotein wza domain like"/>
    <property type="match status" value="1"/>
</dbReference>
<keyword evidence="19" id="KW-1185">Reference proteome</keyword>
<evidence type="ECO:0000256" key="3">
    <source>
        <dbReference type="ARBA" id="ARBA00022448"/>
    </source>
</evidence>
<keyword evidence="6" id="KW-0812">Transmembrane</keyword>
<comment type="similarity">
    <text evidence="2">Belongs to the BexD/CtrA/VexA family.</text>
</comment>
<dbReference type="InterPro" id="IPR054765">
    <property type="entry name" value="SLBB_dom"/>
</dbReference>
<feature type="signal peptide" evidence="15">
    <location>
        <begin position="1"/>
        <end position="22"/>
    </location>
</feature>
<evidence type="ECO:0000256" key="9">
    <source>
        <dbReference type="ARBA" id="ARBA00023065"/>
    </source>
</evidence>
<keyword evidence="14" id="KW-0449">Lipoprotein</keyword>
<evidence type="ECO:0000256" key="8">
    <source>
        <dbReference type="ARBA" id="ARBA00023047"/>
    </source>
</evidence>
<dbReference type="Pfam" id="PF02563">
    <property type="entry name" value="Poly_export"/>
    <property type="match status" value="1"/>
</dbReference>
<dbReference type="AlphaFoldDB" id="A0A934ULR1"/>
<dbReference type="GO" id="GO:0015288">
    <property type="term" value="F:porin activity"/>
    <property type="evidence" value="ECO:0007669"/>
    <property type="project" value="UniProtKB-KW"/>
</dbReference>
<dbReference type="Proteomes" id="UP000613193">
    <property type="component" value="Unassembled WGS sequence"/>
</dbReference>
<evidence type="ECO:0000259" key="16">
    <source>
        <dbReference type="Pfam" id="PF02563"/>
    </source>
</evidence>
<evidence type="ECO:0000313" key="18">
    <source>
        <dbReference type="EMBL" id="MBK0378220.1"/>
    </source>
</evidence>
<proteinExistence type="inferred from homology"/>
<gene>
    <name evidence="18" type="ORF">I5M19_02820</name>
</gene>
<dbReference type="RefSeq" id="WP_200063804.1">
    <property type="nucleotide sequence ID" value="NZ_JAEHFW010000001.1"/>
</dbReference>
<keyword evidence="11" id="KW-0472">Membrane</keyword>
<evidence type="ECO:0000256" key="5">
    <source>
        <dbReference type="ARBA" id="ARBA00022597"/>
    </source>
</evidence>
<evidence type="ECO:0000256" key="13">
    <source>
        <dbReference type="ARBA" id="ARBA00023237"/>
    </source>
</evidence>
<evidence type="ECO:0000313" key="19">
    <source>
        <dbReference type="Proteomes" id="UP000613193"/>
    </source>
</evidence>
<dbReference type="PANTHER" id="PTHR33619">
    <property type="entry name" value="POLYSACCHARIDE EXPORT PROTEIN GFCE-RELATED"/>
    <property type="match status" value="1"/>
</dbReference>
<evidence type="ECO:0000256" key="15">
    <source>
        <dbReference type="SAM" id="SignalP"/>
    </source>
</evidence>
<dbReference type="EMBL" id="JAEHFW010000001">
    <property type="protein sequence ID" value="MBK0378220.1"/>
    <property type="molecule type" value="Genomic_DNA"/>
</dbReference>
<evidence type="ECO:0000256" key="11">
    <source>
        <dbReference type="ARBA" id="ARBA00023136"/>
    </source>
</evidence>
<evidence type="ECO:0000256" key="1">
    <source>
        <dbReference type="ARBA" id="ARBA00004571"/>
    </source>
</evidence>
<accession>A0A934ULR1</accession>
<keyword evidence="8" id="KW-0625">Polysaccharide transport</keyword>
<keyword evidence="4" id="KW-1134">Transmembrane beta strand</keyword>
<evidence type="ECO:0000256" key="10">
    <source>
        <dbReference type="ARBA" id="ARBA00023114"/>
    </source>
</evidence>
<dbReference type="InterPro" id="IPR003715">
    <property type="entry name" value="Poly_export_N"/>
</dbReference>
<keyword evidence="3" id="KW-0813">Transport</keyword>
<evidence type="ECO:0000256" key="7">
    <source>
        <dbReference type="ARBA" id="ARBA00022729"/>
    </source>
</evidence>
<keyword evidence="7 15" id="KW-0732">Signal</keyword>
<evidence type="ECO:0000256" key="4">
    <source>
        <dbReference type="ARBA" id="ARBA00022452"/>
    </source>
</evidence>
<dbReference type="Pfam" id="PF22461">
    <property type="entry name" value="SLBB_2"/>
    <property type="match status" value="1"/>
</dbReference>
<evidence type="ECO:0000256" key="6">
    <source>
        <dbReference type="ARBA" id="ARBA00022692"/>
    </source>
</evidence>
<feature type="domain" description="Polysaccharide export protein N-terminal" evidence="16">
    <location>
        <begin position="47"/>
        <end position="138"/>
    </location>
</feature>
<keyword evidence="5" id="KW-0762">Sugar transport</keyword>